<dbReference type="Pfam" id="PF14868">
    <property type="entry name" value="DUF4487"/>
    <property type="match status" value="1"/>
</dbReference>
<dbReference type="Proteomes" id="UP001497516">
    <property type="component" value="Chromosome 4"/>
</dbReference>
<evidence type="ECO:0000313" key="1">
    <source>
        <dbReference type="EMBL" id="CAL1384439.1"/>
    </source>
</evidence>
<gene>
    <name evidence="1" type="ORF">LTRI10_LOCUS25644</name>
</gene>
<organism evidence="1 2">
    <name type="scientific">Linum trigynum</name>
    <dbReference type="NCBI Taxonomy" id="586398"/>
    <lineage>
        <taxon>Eukaryota</taxon>
        <taxon>Viridiplantae</taxon>
        <taxon>Streptophyta</taxon>
        <taxon>Embryophyta</taxon>
        <taxon>Tracheophyta</taxon>
        <taxon>Spermatophyta</taxon>
        <taxon>Magnoliopsida</taxon>
        <taxon>eudicotyledons</taxon>
        <taxon>Gunneridae</taxon>
        <taxon>Pentapetalae</taxon>
        <taxon>rosids</taxon>
        <taxon>fabids</taxon>
        <taxon>Malpighiales</taxon>
        <taxon>Linaceae</taxon>
        <taxon>Linum</taxon>
    </lineage>
</organism>
<accession>A0AAV2EEU4</accession>
<protein>
    <submittedName>
        <fullName evidence="1">Uncharacterized protein</fullName>
    </submittedName>
</protein>
<dbReference type="PANTHER" id="PTHR36702:SF1">
    <property type="entry name" value="HOLLIDAY JUNCTION RESOLVASE"/>
    <property type="match status" value="1"/>
</dbReference>
<reference evidence="1 2" key="1">
    <citation type="submission" date="2024-04" db="EMBL/GenBank/DDBJ databases">
        <authorList>
            <person name="Fracassetti M."/>
        </authorList>
    </citation>
    <scope>NUCLEOTIDE SEQUENCE [LARGE SCALE GENOMIC DNA]</scope>
</reference>
<dbReference type="PANTHER" id="PTHR36702">
    <property type="entry name" value="HOLLIDAY JUNCTION RESOLVASE"/>
    <property type="match status" value="1"/>
</dbReference>
<keyword evidence="2" id="KW-1185">Reference proteome</keyword>
<sequence length="1011" mass="112976">MEKGSPSSALQSLLEAIRASDVAEKRIQLLAKLGDLDLHEESDSASLVECLTTFWEDYTCLDVSQCMLNKTIVHVAVKFASPASSDCLPQFLALSTKASSWCRKHLKMTLMSTQDSQEEEHSQLFFQLLLELLRLSAANILSLTKYPLLSSKESVDIVEKFILELLNLIKDVVPEIKRINSLGSEVLKVAQTSIDALINLCKRYFQIINENLSDARLKDSSVIASEVVSVKDHVLTITKHMVDKLCELGSLAASDGGSLVTILNVSWKGVVTLLQLGKEVIMQRVNVQDIIRTLTSLVSGHLKCATEAWFSTQETVSVAESRRTFLPVKFYLLNAAKISSLYPCQACLVYRELMFCILLISTFRISLCYEKNLKNASEVCSELLDKTYLDLLSSILSSAEVNPELKLELLNWLFNDECGAVSEERDPSTYYNIGLMIEIFAVSCEAVPRSSLLLLGRVALFHSLLSHSAGFEEDVKIKITRKLDWFLDVMVNKDIYSYVLTLQIPVVNGTGQKVELNWQSMFSVLLDSIKTFMIISYSSVAWEEFEDFLVENICHPHFLCREIIMELWCFLVRYAEEEVAKALICKLCIVMKLIADPPSLGFPTSLLRKMARAICLLLTSSTASTAEHVYSFIVDDTGSHSLMVIYSALLLEGFPLNLLPENVRTMAKQKIITDYFGFIESFDESLLPVSSSNAFGTPVIAICASLQSQQVSMSDVDLKTLKFIIKIIQDLKHPKGKSTKECCFMLLNVALEIVSAMKHLYQSDEMEKVVIELHGLFISGPTASDSHLHQCKPHLALFMGGLGDMQMSESDDCAKSTAVWELYHMLLKERHWALVHLAIASFGYFAARTSCNQLWRFVPQNAALSYDVMSASEASEERFMSELKAFLEKEVAVLATITASSHQHELLVKEGTMLRETVQKISNTRIEEEATEPAGLGSNVDTQCSKRRKLPDGISRGVELIQNGLKFIGDGLSQWQQNHNVESTELQEKFLAHFSRLEDVVSHLSGLTGSG</sequence>
<proteinExistence type="predicted"/>
<dbReference type="InterPro" id="IPR027902">
    <property type="entry name" value="DUF4487"/>
</dbReference>
<name>A0AAV2EEU4_9ROSI</name>
<dbReference type="EMBL" id="OZ034817">
    <property type="protein sequence ID" value="CAL1384439.1"/>
    <property type="molecule type" value="Genomic_DNA"/>
</dbReference>
<evidence type="ECO:0000313" key="2">
    <source>
        <dbReference type="Proteomes" id="UP001497516"/>
    </source>
</evidence>
<dbReference type="AlphaFoldDB" id="A0AAV2EEU4"/>